<dbReference type="Proteomes" id="UP001229421">
    <property type="component" value="Unassembled WGS sequence"/>
</dbReference>
<feature type="compositionally biased region" description="Basic and acidic residues" evidence="2">
    <location>
        <begin position="706"/>
        <end position="739"/>
    </location>
</feature>
<evidence type="ECO:0000256" key="1">
    <source>
        <dbReference type="ARBA" id="ARBA00023186"/>
    </source>
</evidence>
<feature type="region of interest" description="Disordered" evidence="2">
    <location>
        <begin position="493"/>
        <end position="516"/>
    </location>
</feature>
<feature type="compositionally biased region" description="Basic and acidic residues" evidence="2">
    <location>
        <begin position="604"/>
        <end position="614"/>
    </location>
</feature>
<feature type="compositionally biased region" description="Basic and acidic residues" evidence="2">
    <location>
        <begin position="215"/>
        <end position="232"/>
    </location>
</feature>
<feature type="compositionally biased region" description="Basic and acidic residues" evidence="2">
    <location>
        <begin position="198"/>
        <end position="207"/>
    </location>
</feature>
<gene>
    <name evidence="4" type="ORF">QVD17_27803</name>
</gene>
<feature type="compositionally biased region" description="Basic and acidic residues" evidence="2">
    <location>
        <begin position="549"/>
        <end position="564"/>
    </location>
</feature>
<dbReference type="PROSITE" id="PS51035">
    <property type="entry name" value="BAG"/>
    <property type="match status" value="1"/>
</dbReference>
<organism evidence="4 5">
    <name type="scientific">Tagetes erecta</name>
    <name type="common">African marigold</name>
    <dbReference type="NCBI Taxonomy" id="13708"/>
    <lineage>
        <taxon>Eukaryota</taxon>
        <taxon>Viridiplantae</taxon>
        <taxon>Streptophyta</taxon>
        <taxon>Embryophyta</taxon>
        <taxon>Tracheophyta</taxon>
        <taxon>Spermatophyta</taxon>
        <taxon>Magnoliopsida</taxon>
        <taxon>eudicotyledons</taxon>
        <taxon>Gunneridae</taxon>
        <taxon>Pentapetalae</taxon>
        <taxon>asterids</taxon>
        <taxon>campanulids</taxon>
        <taxon>Asterales</taxon>
        <taxon>Asteraceae</taxon>
        <taxon>Asteroideae</taxon>
        <taxon>Heliantheae alliance</taxon>
        <taxon>Tageteae</taxon>
        <taxon>Tagetes</taxon>
    </lineage>
</organism>
<feature type="compositionally biased region" description="Polar residues" evidence="2">
    <location>
        <begin position="571"/>
        <end position="591"/>
    </location>
</feature>
<dbReference type="GO" id="GO:0051087">
    <property type="term" value="F:protein-folding chaperone binding"/>
    <property type="evidence" value="ECO:0007669"/>
    <property type="project" value="InterPro"/>
</dbReference>
<protein>
    <recommendedName>
        <fullName evidence="3">BAG domain-containing protein</fullName>
    </recommendedName>
</protein>
<sequence>MDLSSPKPMFQPWLYGGSYSYPVPHQYHGCCNHSCYGGGAYGFWPPYTHYPPPPAPLHPHGLMYAPYPGAYPAAAAYSVPPQHYSVEQPRYEYDKNNHAPHHCCGCNHEKRPEIKDEAPVEKDASETLVPLLLKDHPEYPIMWLPMSNNESKAKEKEKSSRDLEPVKQIGNGEMAQNEQGGGNRFPFKIVWLPSKNDEVGKDTKENNLDQVANKGLEEKMTKKNEGERETNSKHVVQKVVPVKQASTNKEETSCKHAVQKVIPVKQVSANEETKNRKSAEAVVDSVEKTDNGSKASPKTPKLPPVCLRIDPLPRKKKSSRSPSPGQKGRSNESPVNSPKSSQVLKKNKEEQDEGEIKTDDHANKGERDNVACHGDVPKGKVEEKKNLSEHEAALIIQSVYRGFEVRKSQPLKKLRQIYEVKKQVFELRNDIQDLESSYSTANIDGKKKLIIGETIMSLLLKLDTIQGLHPFVREVRKSVAKELVGLQEKLDSLASAKSETPSEGRPQAVMHPEGDANQEKFDQAQACTGLSENHENTDTEPQYDDDEEACHTHNPERQSDKSAEDDAITDLSHQTTTESDTVQDTESQQGGNSIGDLQLGLQNEKLDQAPTERDEALGLCESQVVEAKESQEDANTGELQLGLVEEKLDQAPTERDEALGLCENRKVESIESEEGCNATGEPQLELDKEKFDQTPSESDEAQGSCENHEEGYNTIEEPKLESHKEELDQASTEAHKEELDQAPTEALGLCHHHEAEAIESQEGCNTVNEPQLESHNEELCHAPTEAHKEELDQAPTEVHKEVLDQAPTEAHKEVLDQAPTEAYKKVLDQAPTEALGVCENHEAEAMESEEVFNTANEPQLESHKEALDQEPTVVQGSHENHEVETTESQEGCNAIGEPQTESYKVELDQAPTKYDSINKGLELCDSEACQQRHEAETAESCNSSGTETCDNNLVVSGNVQMDDGNMMEIKSELAEEDAAKEIQDAKAKDVEGSSGGLVEENEKLRVAVEELMKAGKEQLGVIRELTGRVKDLEKKLSKKKKVKVNNKCSSRRPRGCVVQKAS</sequence>
<feature type="domain" description="BAG" evidence="3">
    <location>
        <begin position="416"/>
        <end position="494"/>
    </location>
</feature>
<keyword evidence="5" id="KW-1185">Reference proteome</keyword>
<evidence type="ECO:0000313" key="5">
    <source>
        <dbReference type="Proteomes" id="UP001229421"/>
    </source>
</evidence>
<feature type="region of interest" description="Disordered" evidence="2">
    <location>
        <begin position="1043"/>
        <end position="1062"/>
    </location>
</feature>
<feature type="region of interest" description="Disordered" evidence="2">
    <location>
        <begin position="871"/>
        <end position="902"/>
    </location>
</feature>
<feature type="region of interest" description="Disordered" evidence="2">
    <location>
        <begin position="532"/>
        <end position="614"/>
    </location>
</feature>
<proteinExistence type="predicted"/>
<evidence type="ECO:0000259" key="3">
    <source>
        <dbReference type="PROSITE" id="PS51035"/>
    </source>
</evidence>
<dbReference type="AlphaFoldDB" id="A0AAD8KBP6"/>
<feature type="compositionally biased region" description="Basic residues" evidence="2">
    <location>
        <begin position="1043"/>
        <end position="1054"/>
    </location>
</feature>
<dbReference type="InterPro" id="IPR003103">
    <property type="entry name" value="BAG_domain"/>
</dbReference>
<feature type="region of interest" description="Disordered" evidence="2">
    <location>
        <begin position="264"/>
        <end position="384"/>
    </location>
</feature>
<feature type="compositionally biased region" description="Basic and acidic residues" evidence="2">
    <location>
        <begin position="346"/>
        <end position="384"/>
    </location>
</feature>
<reference evidence="4" key="1">
    <citation type="journal article" date="2023" name="bioRxiv">
        <title>Improved chromosome-level genome assembly for marigold (Tagetes erecta).</title>
        <authorList>
            <person name="Jiang F."/>
            <person name="Yuan L."/>
            <person name="Wang S."/>
            <person name="Wang H."/>
            <person name="Xu D."/>
            <person name="Wang A."/>
            <person name="Fan W."/>
        </authorList>
    </citation>
    <scope>NUCLEOTIDE SEQUENCE</scope>
    <source>
        <strain evidence="4">WSJ</strain>
        <tissue evidence="4">Leaf</tissue>
    </source>
</reference>
<keyword evidence="1" id="KW-0143">Chaperone</keyword>
<feature type="region of interest" description="Disordered" evidence="2">
    <location>
        <begin position="198"/>
        <end position="233"/>
    </location>
</feature>
<comment type="caution">
    <text evidence="4">The sequence shown here is derived from an EMBL/GenBank/DDBJ whole genome shotgun (WGS) entry which is preliminary data.</text>
</comment>
<dbReference type="PANTHER" id="PTHR33322">
    <property type="entry name" value="BAG DOMAIN CONTAINING PROTEIN, EXPRESSED"/>
    <property type="match status" value="1"/>
</dbReference>
<feature type="compositionally biased region" description="Basic and acidic residues" evidence="2">
    <location>
        <begin position="976"/>
        <end position="991"/>
    </location>
</feature>
<dbReference type="PROSITE" id="PS50096">
    <property type="entry name" value="IQ"/>
    <property type="match status" value="1"/>
</dbReference>
<name>A0AAD8KBP6_TARER</name>
<feature type="region of interest" description="Disordered" evidence="2">
    <location>
        <begin position="976"/>
        <end position="995"/>
    </location>
</feature>
<accession>A0AAD8KBP6</accession>
<dbReference type="SUPFAM" id="SSF63491">
    <property type="entry name" value="BAG domain"/>
    <property type="match status" value="1"/>
</dbReference>
<feature type="compositionally biased region" description="Basic and acidic residues" evidence="2">
    <location>
        <begin position="271"/>
        <end position="291"/>
    </location>
</feature>
<dbReference type="CDD" id="cd23767">
    <property type="entry name" value="IQCD"/>
    <property type="match status" value="1"/>
</dbReference>
<evidence type="ECO:0000256" key="2">
    <source>
        <dbReference type="SAM" id="MobiDB-lite"/>
    </source>
</evidence>
<dbReference type="InterPro" id="IPR040400">
    <property type="entry name" value="BAG5/6/7/8"/>
</dbReference>
<feature type="region of interest" description="Disordered" evidence="2">
    <location>
        <begin position="666"/>
        <end position="739"/>
    </location>
</feature>
<dbReference type="EMBL" id="JAUHHV010000007">
    <property type="protein sequence ID" value="KAK1418658.1"/>
    <property type="molecule type" value="Genomic_DNA"/>
</dbReference>
<dbReference type="Pfam" id="PF02179">
    <property type="entry name" value="BAG"/>
    <property type="match status" value="1"/>
</dbReference>
<feature type="compositionally biased region" description="Polar residues" evidence="2">
    <location>
        <begin position="331"/>
        <end position="344"/>
    </location>
</feature>
<dbReference type="GO" id="GO:0009506">
    <property type="term" value="C:plasmodesma"/>
    <property type="evidence" value="ECO:0007669"/>
    <property type="project" value="TreeGrafter"/>
</dbReference>
<evidence type="ECO:0000313" key="4">
    <source>
        <dbReference type="EMBL" id="KAK1418658.1"/>
    </source>
</evidence>
<dbReference type="Gene3D" id="1.20.58.120">
    <property type="entry name" value="BAG domain"/>
    <property type="match status" value="1"/>
</dbReference>
<dbReference type="SMART" id="SM00264">
    <property type="entry name" value="BAG"/>
    <property type="match status" value="1"/>
</dbReference>
<dbReference type="GO" id="GO:0006457">
    <property type="term" value="P:protein folding"/>
    <property type="evidence" value="ECO:0007669"/>
    <property type="project" value="TreeGrafter"/>
</dbReference>
<dbReference type="FunFam" id="1.20.58.120:FF:000010">
    <property type="entry name" value="BAG family molecular chaperone regulator 6"/>
    <property type="match status" value="1"/>
</dbReference>
<dbReference type="InterPro" id="IPR036533">
    <property type="entry name" value="BAG_dom_sf"/>
</dbReference>
<dbReference type="PANTHER" id="PTHR33322:SF16">
    <property type="entry name" value="BAG FAMILY MOLECULAR CHAPERONE REGULATOR 6"/>
    <property type="match status" value="1"/>
</dbReference>